<evidence type="ECO:0000313" key="2">
    <source>
        <dbReference type="Proteomes" id="UP000185596"/>
    </source>
</evidence>
<dbReference type="EMBL" id="MSIE01000052">
    <property type="protein sequence ID" value="OLF14649.1"/>
    <property type="molecule type" value="Genomic_DNA"/>
</dbReference>
<sequence length="109" mass="10927">MPPPGPKGGRPFAYCPDRAWPGGRTCKQLAAAQDALAEALGEPPTADTALAEATAGFGEAAARLAAPLAEVLAEASALRGAIAEELTAAAARVEQAESSASTERGLREA</sequence>
<comment type="caution">
    <text evidence="1">The sequence shown here is derived from an EMBL/GenBank/DDBJ whole genome shotgun (WGS) entry which is preliminary data.</text>
</comment>
<gene>
    <name evidence="1" type="ORF">BU204_26280</name>
</gene>
<protein>
    <submittedName>
        <fullName evidence="1">Uncharacterized protein</fullName>
    </submittedName>
</protein>
<dbReference type="AlphaFoldDB" id="A0A1Q8CJY0"/>
<dbReference type="Proteomes" id="UP000185596">
    <property type="component" value="Unassembled WGS sequence"/>
</dbReference>
<keyword evidence="2" id="KW-1185">Reference proteome</keyword>
<dbReference type="STRING" id="1912961.BU204_26280"/>
<proteinExistence type="predicted"/>
<evidence type="ECO:0000313" key="1">
    <source>
        <dbReference type="EMBL" id="OLF14649.1"/>
    </source>
</evidence>
<reference evidence="1 2" key="1">
    <citation type="submission" date="2016-12" db="EMBL/GenBank/DDBJ databases">
        <title>The draft genome sequence of Actinophytocola sp. 11-183.</title>
        <authorList>
            <person name="Wang W."/>
            <person name="Yuan L."/>
        </authorList>
    </citation>
    <scope>NUCLEOTIDE SEQUENCE [LARGE SCALE GENOMIC DNA]</scope>
    <source>
        <strain evidence="1 2">11-183</strain>
    </source>
</reference>
<feature type="non-terminal residue" evidence="1">
    <location>
        <position position="109"/>
    </location>
</feature>
<organism evidence="1 2">
    <name type="scientific">Actinophytocola xanthii</name>
    <dbReference type="NCBI Taxonomy" id="1912961"/>
    <lineage>
        <taxon>Bacteria</taxon>
        <taxon>Bacillati</taxon>
        <taxon>Actinomycetota</taxon>
        <taxon>Actinomycetes</taxon>
        <taxon>Pseudonocardiales</taxon>
        <taxon>Pseudonocardiaceae</taxon>
    </lineage>
</organism>
<name>A0A1Q8CJY0_9PSEU</name>
<accession>A0A1Q8CJY0</accession>